<dbReference type="EMBL" id="LR796175">
    <property type="protein sequence ID" value="CAB4123985.1"/>
    <property type="molecule type" value="Genomic_DNA"/>
</dbReference>
<evidence type="ECO:0000313" key="1">
    <source>
        <dbReference type="EMBL" id="CAB4123985.1"/>
    </source>
</evidence>
<protein>
    <submittedName>
        <fullName evidence="1">Uncharacterized protein</fullName>
    </submittedName>
</protein>
<proteinExistence type="predicted"/>
<reference evidence="1" key="1">
    <citation type="submission" date="2020-04" db="EMBL/GenBank/DDBJ databases">
        <authorList>
            <person name="Chiriac C."/>
            <person name="Salcher M."/>
            <person name="Ghai R."/>
            <person name="Kavagutti S V."/>
        </authorList>
    </citation>
    <scope>NUCLEOTIDE SEQUENCE</scope>
</reference>
<sequence>MAEKSAGIPHFEELSPKEAGIFRDKIRAAKSSQGANGRSVDVHKVSDYKGMRTFLTRDGSAGYAVTPAGELTSVFKHKDSPHGNIAQYAAEHAQVVGGATHLSAFDPELPKRYTAGGFTAVAHVPFNPDYKPAGWDMEKQGKPDVVFMAAKGKLGEEPKYSQGQGASVDNYDAGMGAADVMARLNKRQFFKKGQL</sequence>
<accession>A0A6J5KS54</accession>
<gene>
    <name evidence="1" type="ORF">UFOVP45_84</name>
</gene>
<name>A0A6J5KS54_9CAUD</name>
<organism evidence="1">
    <name type="scientific">uncultured Caudovirales phage</name>
    <dbReference type="NCBI Taxonomy" id="2100421"/>
    <lineage>
        <taxon>Viruses</taxon>
        <taxon>Duplodnaviria</taxon>
        <taxon>Heunggongvirae</taxon>
        <taxon>Uroviricota</taxon>
        <taxon>Caudoviricetes</taxon>
        <taxon>Peduoviridae</taxon>
        <taxon>Maltschvirus</taxon>
        <taxon>Maltschvirus maltsch</taxon>
    </lineage>
</organism>